<proteinExistence type="predicted"/>
<protein>
    <recommendedName>
        <fullName evidence="5">DUF4333 domain-containing protein</fullName>
    </recommendedName>
</protein>
<reference evidence="3" key="1">
    <citation type="submission" date="2022-01" db="EMBL/GenBank/DDBJ databases">
        <title>Corynebacterium sp. nov isolated from isolated from the feces of the greater white-fronted geese (Anser albifrons) at Poyang Lake, PR China.</title>
        <authorList>
            <person name="Liu Q."/>
        </authorList>
    </citation>
    <scope>NUCLEOTIDE SEQUENCE</scope>
    <source>
        <strain evidence="3">JCM 32435</strain>
    </source>
</reference>
<comment type="caution">
    <text evidence="3">The sequence shown here is derived from an EMBL/GenBank/DDBJ whole genome shotgun (WGS) entry which is preliminary data.</text>
</comment>
<feature type="signal peptide" evidence="2">
    <location>
        <begin position="1"/>
        <end position="34"/>
    </location>
</feature>
<dbReference type="EMBL" id="JAKGSI010000004">
    <property type="protein sequence ID" value="MCF4007353.1"/>
    <property type="molecule type" value="Genomic_DNA"/>
</dbReference>
<evidence type="ECO:0000256" key="2">
    <source>
        <dbReference type="SAM" id="SignalP"/>
    </source>
</evidence>
<name>A0A9X1U1A6_9CORY</name>
<keyword evidence="4" id="KW-1185">Reference proteome</keyword>
<gene>
    <name evidence="3" type="ORF">L1O03_09240</name>
</gene>
<evidence type="ECO:0000256" key="1">
    <source>
        <dbReference type="SAM" id="MobiDB-lite"/>
    </source>
</evidence>
<keyword evidence="2" id="KW-0732">Signal</keyword>
<dbReference type="RefSeq" id="WP_236119489.1">
    <property type="nucleotide sequence ID" value="NZ_JAKGSI010000004.1"/>
</dbReference>
<dbReference type="AlphaFoldDB" id="A0A9X1U1A6"/>
<dbReference type="Proteomes" id="UP001139336">
    <property type="component" value="Unassembled WGS sequence"/>
</dbReference>
<dbReference type="PROSITE" id="PS51257">
    <property type="entry name" value="PROKAR_LIPOPROTEIN"/>
    <property type="match status" value="1"/>
</dbReference>
<organism evidence="3 4">
    <name type="scientific">Corynebacterium uropygiale</name>
    <dbReference type="NCBI Taxonomy" id="1775911"/>
    <lineage>
        <taxon>Bacteria</taxon>
        <taxon>Bacillati</taxon>
        <taxon>Actinomycetota</taxon>
        <taxon>Actinomycetes</taxon>
        <taxon>Mycobacteriales</taxon>
        <taxon>Corynebacteriaceae</taxon>
        <taxon>Corynebacterium</taxon>
    </lineage>
</organism>
<evidence type="ECO:0000313" key="3">
    <source>
        <dbReference type="EMBL" id="MCF4007353.1"/>
    </source>
</evidence>
<evidence type="ECO:0008006" key="5">
    <source>
        <dbReference type="Google" id="ProtNLM"/>
    </source>
</evidence>
<sequence>MKTFARGRALRLVGGVAGMAAGLLALSGCSEEHAADPQWTVLQQIEGPRGEDLPLRSGRADAESDGHGFGRRHIQEDQGYVPSAADMHTVLTQAPECREGLDPAGADTTCAAEIGGKRLVVVATTRIAPESGDNRPIGIIAAYYEGAGS</sequence>
<feature type="region of interest" description="Disordered" evidence="1">
    <location>
        <begin position="48"/>
        <end position="72"/>
    </location>
</feature>
<accession>A0A9X1U1A6</accession>
<evidence type="ECO:0000313" key="4">
    <source>
        <dbReference type="Proteomes" id="UP001139336"/>
    </source>
</evidence>
<feature type="chain" id="PRO_5040791863" description="DUF4333 domain-containing protein" evidence="2">
    <location>
        <begin position="35"/>
        <end position="149"/>
    </location>
</feature>